<protein>
    <recommendedName>
        <fullName evidence="3">DUF1493 family protein</fullName>
    </recommendedName>
</protein>
<dbReference type="KEGG" id="mmai:sS8_5093"/>
<keyword evidence="2" id="KW-1185">Reference proteome</keyword>
<dbReference type="AlphaFoldDB" id="A0A250KZS3"/>
<accession>A0A250KZS3</accession>
<dbReference type="InterPro" id="IPR010862">
    <property type="entry name" value="DUF1493"/>
</dbReference>
<evidence type="ECO:0000313" key="1">
    <source>
        <dbReference type="EMBL" id="BBA37016.1"/>
    </source>
</evidence>
<dbReference type="OrthoDB" id="456541at2"/>
<dbReference type="Proteomes" id="UP000266313">
    <property type="component" value="Chromosome"/>
</dbReference>
<evidence type="ECO:0000313" key="2">
    <source>
        <dbReference type="Proteomes" id="UP000266313"/>
    </source>
</evidence>
<organism evidence="1 2">
    <name type="scientific">Methylocaldum marinum</name>
    <dbReference type="NCBI Taxonomy" id="1432792"/>
    <lineage>
        <taxon>Bacteria</taxon>
        <taxon>Pseudomonadati</taxon>
        <taxon>Pseudomonadota</taxon>
        <taxon>Gammaproteobacteria</taxon>
        <taxon>Methylococcales</taxon>
        <taxon>Methylococcaceae</taxon>
        <taxon>Methylocaldum</taxon>
    </lineage>
</organism>
<gene>
    <name evidence="1" type="ORF">sS8_5093</name>
</gene>
<name>A0A250KZS3_9GAMM</name>
<sequence>MVTNKDTIWSRIVALVEKLPTKGFSRVMGSQELTRNTDLVSDLGLTGDDAFEFMEQYATLFAVKKGDYDSTNYFEAEGLWLLPRLRKQKPKMRITLGMLEAAAREGEWNSAKLNQVSSESSGKAGG</sequence>
<dbReference type="EMBL" id="AP017928">
    <property type="protein sequence ID" value="BBA37016.1"/>
    <property type="molecule type" value="Genomic_DNA"/>
</dbReference>
<proteinExistence type="predicted"/>
<evidence type="ECO:0008006" key="3">
    <source>
        <dbReference type="Google" id="ProtNLM"/>
    </source>
</evidence>
<dbReference type="Pfam" id="PF07377">
    <property type="entry name" value="DUF1493"/>
    <property type="match status" value="1"/>
</dbReference>
<dbReference type="RefSeq" id="WP_119632081.1">
    <property type="nucleotide sequence ID" value="NZ_AP017928.1"/>
</dbReference>
<reference evidence="1 2" key="1">
    <citation type="submission" date="2016-12" db="EMBL/GenBank/DDBJ databases">
        <title>Genome sequencing of Methylocaldum marinum.</title>
        <authorList>
            <person name="Takeuchi M."/>
            <person name="Kamagata Y."/>
            <person name="Hiraoka S."/>
            <person name="Oshima K."/>
            <person name="Hattori M."/>
            <person name="Iwasaki W."/>
        </authorList>
    </citation>
    <scope>NUCLEOTIDE SEQUENCE [LARGE SCALE GENOMIC DNA]</scope>
    <source>
        <strain evidence="1 2">S8</strain>
    </source>
</reference>